<keyword evidence="5" id="KW-0106">Calcium</keyword>
<keyword evidence="7" id="KW-0472">Membrane</keyword>
<evidence type="ECO:0000256" key="1">
    <source>
        <dbReference type="ARBA" id="ARBA00004167"/>
    </source>
</evidence>
<proteinExistence type="predicted"/>
<dbReference type="PROSITE" id="PS00330">
    <property type="entry name" value="HEMOLYSIN_CALCIUM"/>
    <property type="match status" value="8"/>
</dbReference>
<accession>A0A1X7A4E9</accession>
<dbReference type="InterPro" id="IPR001343">
    <property type="entry name" value="Hemolysn_Ca-bd"/>
</dbReference>
<dbReference type="CDD" id="cd11304">
    <property type="entry name" value="Cadherin_repeat"/>
    <property type="match status" value="3"/>
</dbReference>
<dbReference type="RefSeq" id="WP_085897849.1">
    <property type="nucleotide sequence ID" value="NZ_FWFY01000018.1"/>
</dbReference>
<feature type="domain" description="Cadherin" evidence="9">
    <location>
        <begin position="594"/>
        <end position="683"/>
    </location>
</feature>
<evidence type="ECO:0000256" key="2">
    <source>
        <dbReference type="ARBA" id="ARBA00022692"/>
    </source>
</evidence>
<dbReference type="GO" id="GO:0016339">
    <property type="term" value="P:calcium-dependent cell-cell adhesion via plasma membrane cell adhesion molecules"/>
    <property type="evidence" value="ECO:0007669"/>
    <property type="project" value="TreeGrafter"/>
</dbReference>
<feature type="region of interest" description="Disordered" evidence="8">
    <location>
        <begin position="983"/>
        <end position="1019"/>
    </location>
</feature>
<feature type="domain" description="Cadherin" evidence="9">
    <location>
        <begin position="17"/>
        <end position="106"/>
    </location>
</feature>
<dbReference type="PRINTS" id="PR00313">
    <property type="entry name" value="CABNDNGRPT"/>
</dbReference>
<dbReference type="InterPro" id="IPR015919">
    <property type="entry name" value="Cadherin-like_sf"/>
</dbReference>
<dbReference type="PANTHER" id="PTHR24027">
    <property type="entry name" value="CADHERIN-23"/>
    <property type="match status" value="1"/>
</dbReference>
<name>A0A1X7A4E9_9RHOB</name>
<dbReference type="InterPro" id="IPR002126">
    <property type="entry name" value="Cadherin-like_dom"/>
</dbReference>
<dbReference type="PANTHER" id="PTHR24027:SF422">
    <property type="entry name" value="CADHERIN DOMAIN-CONTAINING PROTEIN"/>
    <property type="match status" value="1"/>
</dbReference>
<dbReference type="Pfam" id="PF00028">
    <property type="entry name" value="Cadherin"/>
    <property type="match status" value="1"/>
</dbReference>
<dbReference type="InterPro" id="IPR039808">
    <property type="entry name" value="Cadherin"/>
</dbReference>
<sequence>MNHIGPIADDDGADDRLSETAHVGSTVGVKVSASDPDAADTVTYATDDDRFTVDADGTVRVADGAHFDHETEPSISLTVTATSSDTTTSTRVFSLTVDDVNEAPVIDVVRGSGRIDSSNFAASGAGYTVTARQITDSGDLSAPSTALVTHSSHGLGVVGSTGSGAPANQLGYDAGRLLSEEMIVSFDAAVASAEVSIAALWSSENGTYEVGRYVLYMNGAQVGDSDFASPTHHQGTVLQIDPGVAFDQIVFSATPYGDQGNITNNSSDYFIHNISYHSATGVAEDATTGTVAATLVAQDPDTGDSVTLSLVDGSGNVVVDGNFELVGDEIRVKAGATLDRETAGVQRLTVRATDDQGLYQDLSVDIHVLDANEHAIGSVADADGATPDRIDETAGAGTLVGIRASAADADATATVSYAVDDARFSIAADGTVRVAAGASFDAETEPSIALTVTATSSDGSSAVQRFDIAVADINEHAIGSVSDADGATPDRIDETAGAGTLVGIRASAADADATATVSYAVDDARFSIAADGTVRVAAGASFDAETEPSIALTVTATSSDGSSAVQRFDIAVADINEHAIGSVSDADGATPDRIDETAGEGTPVGIRASAADADATATVSYAVDDARFSIAADGTVRVAAGASFDAETEPSIALTVTATSSDGSSAQQRFDIAVADINEAPTWLSVSTLAVEENVAGAVVGQITVADVDDGSGHDFTVSDARFEVASGQLRLKSGVMLDYEVEPSIEFHLIATDTDGLSFGRDLTINVADVFDFAVTEFADYLVGNFAANEVDALGGDDTIIGRAGDDMLCGGAGDDRIAAGGGDDHAHGNEGNDSLKGGTGNDRLLGGAGHDTLIGGRGADVILGSWGTDLLRGKAGQDQLFGGRESDWLGGGRGRDVLFGNRGDDEVRGHVGADRLRGGHGADELHGGMGADRLNGGLGNDVLKGGKGADIMRGSSGQDLLHGGHGRDELFGGRSADILGGGRGGDRLQGGNGDDTLKGGKGNDLLRGGNDDDQLHGGRGADRILGGIGNDTVSGGLGGDVFVFKKMRAGEVETILDFKDGIDVIELHGVAPELVRESIFDAVRDGDGDHAEVVIKGQILKFKGVNASSLSLDDFVLV</sequence>
<dbReference type="InterPro" id="IPR011049">
    <property type="entry name" value="Serralysin-like_metalloprot_C"/>
</dbReference>
<dbReference type="SUPFAM" id="SSF51120">
    <property type="entry name" value="beta-Roll"/>
    <property type="match status" value="2"/>
</dbReference>
<dbReference type="GO" id="GO:0007043">
    <property type="term" value="P:cell-cell junction assembly"/>
    <property type="evidence" value="ECO:0007669"/>
    <property type="project" value="TreeGrafter"/>
</dbReference>
<dbReference type="GO" id="GO:0000902">
    <property type="term" value="P:cell morphogenesis"/>
    <property type="evidence" value="ECO:0007669"/>
    <property type="project" value="TreeGrafter"/>
</dbReference>
<feature type="compositionally biased region" description="Gly residues" evidence="8">
    <location>
        <begin position="983"/>
        <end position="995"/>
    </location>
</feature>
<feature type="domain" description="Cadherin" evidence="9">
    <location>
        <begin position="390"/>
        <end position="491"/>
    </location>
</feature>
<evidence type="ECO:0000313" key="10">
    <source>
        <dbReference type="EMBL" id="SLN70441.1"/>
    </source>
</evidence>
<evidence type="ECO:0000256" key="5">
    <source>
        <dbReference type="ARBA" id="ARBA00022837"/>
    </source>
</evidence>
<feature type="compositionally biased region" description="Basic and acidic residues" evidence="8">
    <location>
        <begin position="822"/>
        <end position="832"/>
    </location>
</feature>
<dbReference type="Pfam" id="PF00353">
    <property type="entry name" value="HemolysinCabind"/>
    <property type="match status" value="6"/>
</dbReference>
<dbReference type="GO" id="GO:0016477">
    <property type="term" value="P:cell migration"/>
    <property type="evidence" value="ECO:0007669"/>
    <property type="project" value="TreeGrafter"/>
</dbReference>
<gene>
    <name evidence="10" type="primary">cya_3</name>
    <name evidence="10" type="ORF">LOS8367_03550</name>
</gene>
<dbReference type="Proteomes" id="UP000193495">
    <property type="component" value="Unassembled WGS sequence"/>
</dbReference>
<feature type="domain" description="Cadherin" evidence="9">
    <location>
        <begin position="282"/>
        <end position="389"/>
    </location>
</feature>
<dbReference type="GO" id="GO:0044331">
    <property type="term" value="P:cell-cell adhesion mediated by cadherin"/>
    <property type="evidence" value="ECO:0007669"/>
    <property type="project" value="TreeGrafter"/>
</dbReference>
<evidence type="ECO:0000313" key="11">
    <source>
        <dbReference type="Proteomes" id="UP000193495"/>
    </source>
</evidence>
<dbReference type="GO" id="GO:0034332">
    <property type="term" value="P:adherens junction organization"/>
    <property type="evidence" value="ECO:0007669"/>
    <property type="project" value="TreeGrafter"/>
</dbReference>
<dbReference type="AlphaFoldDB" id="A0A1X7A4E9"/>
<dbReference type="InterPro" id="IPR018511">
    <property type="entry name" value="Hemolysin-typ_Ca-bd_CS"/>
</dbReference>
<dbReference type="GO" id="GO:0007156">
    <property type="term" value="P:homophilic cell adhesion via plasma membrane adhesion molecules"/>
    <property type="evidence" value="ECO:0007669"/>
    <property type="project" value="InterPro"/>
</dbReference>
<dbReference type="GO" id="GO:0045296">
    <property type="term" value="F:cadherin binding"/>
    <property type="evidence" value="ECO:0007669"/>
    <property type="project" value="TreeGrafter"/>
</dbReference>
<evidence type="ECO:0000259" key="9">
    <source>
        <dbReference type="PROSITE" id="PS50268"/>
    </source>
</evidence>
<feature type="region of interest" description="Disordered" evidence="8">
    <location>
        <begin position="822"/>
        <end position="843"/>
    </location>
</feature>
<evidence type="ECO:0000256" key="3">
    <source>
        <dbReference type="ARBA" id="ARBA00022729"/>
    </source>
</evidence>
<feature type="region of interest" description="Disordered" evidence="8">
    <location>
        <begin position="582"/>
        <end position="602"/>
    </location>
</feature>
<keyword evidence="2" id="KW-0812">Transmembrane</keyword>
<evidence type="ECO:0000256" key="6">
    <source>
        <dbReference type="ARBA" id="ARBA00022989"/>
    </source>
</evidence>
<dbReference type="GO" id="GO:0008013">
    <property type="term" value="F:beta-catenin binding"/>
    <property type="evidence" value="ECO:0007669"/>
    <property type="project" value="TreeGrafter"/>
</dbReference>
<dbReference type="GO" id="GO:0005912">
    <property type="term" value="C:adherens junction"/>
    <property type="evidence" value="ECO:0007669"/>
    <property type="project" value="TreeGrafter"/>
</dbReference>
<dbReference type="SMART" id="SM00112">
    <property type="entry name" value="CA"/>
    <property type="match status" value="6"/>
</dbReference>
<evidence type="ECO:0000256" key="4">
    <source>
        <dbReference type="ARBA" id="ARBA00022737"/>
    </source>
</evidence>
<dbReference type="EMBL" id="FWFY01000018">
    <property type="protein sequence ID" value="SLN70441.1"/>
    <property type="molecule type" value="Genomic_DNA"/>
</dbReference>
<dbReference type="SUPFAM" id="SSF49313">
    <property type="entry name" value="Cadherin-like"/>
    <property type="match status" value="6"/>
</dbReference>
<evidence type="ECO:0000256" key="7">
    <source>
        <dbReference type="ARBA" id="ARBA00023136"/>
    </source>
</evidence>
<protein>
    <submittedName>
        <fullName evidence="10">Bifunctional hemolysin/adenylate cyclase</fullName>
    </submittedName>
</protein>
<dbReference type="Gene3D" id="2.150.10.10">
    <property type="entry name" value="Serralysin-like metalloprotease, C-terminal"/>
    <property type="match status" value="5"/>
</dbReference>
<comment type="subcellular location">
    <subcellularLocation>
        <location evidence="1">Membrane</location>
        <topology evidence="1">Single-pass membrane protein</topology>
    </subcellularLocation>
</comment>
<reference evidence="10 11" key="1">
    <citation type="submission" date="2017-03" db="EMBL/GenBank/DDBJ databases">
        <authorList>
            <person name="Afonso C.L."/>
            <person name="Miller P.J."/>
            <person name="Scott M.A."/>
            <person name="Spackman E."/>
            <person name="Goraichik I."/>
            <person name="Dimitrov K.M."/>
            <person name="Suarez D.L."/>
            <person name="Swayne D.E."/>
        </authorList>
    </citation>
    <scope>NUCLEOTIDE SEQUENCE [LARGE SCALE GENOMIC DNA]</scope>
    <source>
        <strain evidence="10 11">CECT 8367</strain>
    </source>
</reference>
<keyword evidence="4" id="KW-0677">Repeat</keyword>
<organism evidence="10 11">
    <name type="scientific">Limimaricola soesokkakensis</name>
    <dbReference type="NCBI Taxonomy" id="1343159"/>
    <lineage>
        <taxon>Bacteria</taxon>
        <taxon>Pseudomonadati</taxon>
        <taxon>Pseudomonadota</taxon>
        <taxon>Alphaproteobacteria</taxon>
        <taxon>Rhodobacterales</taxon>
        <taxon>Paracoccaceae</taxon>
        <taxon>Limimaricola</taxon>
    </lineage>
</organism>
<dbReference type="GO" id="GO:0005509">
    <property type="term" value="F:calcium ion binding"/>
    <property type="evidence" value="ECO:0007669"/>
    <property type="project" value="InterPro"/>
</dbReference>
<feature type="domain" description="Cadherin" evidence="9">
    <location>
        <begin position="492"/>
        <end position="593"/>
    </location>
</feature>
<dbReference type="Gene3D" id="2.60.40.60">
    <property type="entry name" value="Cadherins"/>
    <property type="match status" value="6"/>
</dbReference>
<evidence type="ECO:0000256" key="8">
    <source>
        <dbReference type="SAM" id="MobiDB-lite"/>
    </source>
</evidence>
<dbReference type="GO" id="GO:0016342">
    <property type="term" value="C:catenin complex"/>
    <property type="evidence" value="ECO:0007669"/>
    <property type="project" value="TreeGrafter"/>
</dbReference>
<keyword evidence="6" id="KW-1133">Transmembrane helix</keyword>
<dbReference type="PROSITE" id="PS50268">
    <property type="entry name" value="CADHERIN_2"/>
    <property type="match status" value="5"/>
</dbReference>
<keyword evidence="3" id="KW-0732">Signal</keyword>